<dbReference type="AlphaFoldDB" id="A0A0F9SNZ1"/>
<gene>
    <name evidence="1" type="ORF">LCGC14_0495340</name>
</gene>
<dbReference type="EMBL" id="LAZR01000568">
    <property type="protein sequence ID" value="KKN64107.1"/>
    <property type="molecule type" value="Genomic_DNA"/>
</dbReference>
<proteinExistence type="predicted"/>
<name>A0A0F9SNZ1_9ZZZZ</name>
<comment type="caution">
    <text evidence="1">The sequence shown here is derived from an EMBL/GenBank/DDBJ whole genome shotgun (WGS) entry which is preliminary data.</text>
</comment>
<protein>
    <submittedName>
        <fullName evidence="1">Uncharacterized protein</fullName>
    </submittedName>
</protein>
<reference evidence="1" key="1">
    <citation type="journal article" date="2015" name="Nature">
        <title>Complex archaea that bridge the gap between prokaryotes and eukaryotes.</title>
        <authorList>
            <person name="Spang A."/>
            <person name="Saw J.H."/>
            <person name="Jorgensen S.L."/>
            <person name="Zaremba-Niedzwiedzka K."/>
            <person name="Martijn J."/>
            <person name="Lind A.E."/>
            <person name="van Eijk R."/>
            <person name="Schleper C."/>
            <person name="Guy L."/>
            <person name="Ettema T.J."/>
        </authorList>
    </citation>
    <scope>NUCLEOTIDE SEQUENCE</scope>
</reference>
<sequence>MKKQPKFEKDKWYYLKFIDHGLNINYEGDLKEIALEFSGKYLGESENKYCYVFYATICSWEEKSDTFQVAKGTIVDYREMVFKND</sequence>
<evidence type="ECO:0000313" key="1">
    <source>
        <dbReference type="EMBL" id="KKN64107.1"/>
    </source>
</evidence>
<accession>A0A0F9SNZ1</accession>
<organism evidence="1">
    <name type="scientific">marine sediment metagenome</name>
    <dbReference type="NCBI Taxonomy" id="412755"/>
    <lineage>
        <taxon>unclassified sequences</taxon>
        <taxon>metagenomes</taxon>
        <taxon>ecological metagenomes</taxon>
    </lineage>
</organism>